<dbReference type="Pfam" id="PF13174">
    <property type="entry name" value="TPR_6"/>
    <property type="match status" value="2"/>
</dbReference>
<gene>
    <name evidence="4" type="ORF">ENR64_19675</name>
</gene>
<comment type="similarity">
    <text evidence="1">Belongs to the transglycosylase Slt family.</text>
</comment>
<reference evidence="4" key="1">
    <citation type="journal article" date="2020" name="mSystems">
        <title>Genome- and Community-Level Interaction Insights into Carbon Utilization and Element Cycling Functions of Hydrothermarchaeota in Hydrothermal Sediment.</title>
        <authorList>
            <person name="Zhou Z."/>
            <person name="Liu Y."/>
            <person name="Xu W."/>
            <person name="Pan J."/>
            <person name="Luo Z.H."/>
            <person name="Li M."/>
        </authorList>
    </citation>
    <scope>NUCLEOTIDE SEQUENCE [LARGE SCALE GENOMIC DNA]</scope>
    <source>
        <strain evidence="4">SpSt-418</strain>
    </source>
</reference>
<dbReference type="Gene3D" id="1.10.530.10">
    <property type="match status" value="1"/>
</dbReference>
<sequence length="721" mass="81980">MLKHAMTQTALVVGAGLCVLLIGAGVKTGFRMSQGQSPLPLVGEQQPPTSDSQSIALDRLSSEERLQRLEALAQGNASVERDRARYLLAAELLRQDRPKQALKWLENLETTYPLLGGHILRNRAVAYEQTGDRAKAKETWQALVNQYPDNPVTAEGLIKLGQTEQAIAQFPAHPQTVALAQKGLKKNPKNRGLKLLIARHGHYLSGYTDFLDALVKEHGSGLKPEDWEAIAFGYWEKQLYGKAGEAYARSSPSSRNAYRIARGFQLGNREGAKVAYQNMIQAFPESDETALALLRLSRLAEPTTAIGYLDQVIRRFPDRAGEALFDKANLLEQQGKGKEAQEARKSLLNRYGKSNSAAEYRWKVAQRSAAEKNYKSAYRWAEGIVADNGESEYAPMAAYWMGKWSEQMRQEQQARKAYEQVLRRYPESYYAWRSATRLGWQVGDFDTVRDLNPAVNRPLNRPDLPVGSDILKELFRLGQDRDAWELWQVEFKDPANPAVAEQFTDGVLRIGVGDYLDGMFMLSFLSQREKPEEQEQYQALKRQRAYWESLYPFPYLDPIESWSQERRLNPLLVTALIRQESRFMAGIRSSAGAVGLMQVMPDTADWVAKQIQFKNYRLNHPEDNIKLGTWYLDYTHREYNNNSMLAVASYNAGPGAVARWVRERAGVDVDEFVEKIPYQETRGYVKSVFANYWNYLRIYNPDISRQVAQISEKHPPLAMAK</sequence>
<dbReference type="Gene3D" id="1.25.40.10">
    <property type="entry name" value="Tetratricopeptide repeat domain"/>
    <property type="match status" value="2"/>
</dbReference>
<protein>
    <submittedName>
        <fullName evidence="4">Tetratricopeptide repeat protein</fullName>
    </submittedName>
</protein>
<organism evidence="4">
    <name type="scientific">Oscillatoriales cyanobacterium SpSt-418</name>
    <dbReference type="NCBI Taxonomy" id="2282169"/>
    <lineage>
        <taxon>Bacteria</taxon>
        <taxon>Bacillati</taxon>
        <taxon>Cyanobacteriota</taxon>
        <taxon>Cyanophyceae</taxon>
        <taxon>Oscillatoriophycideae</taxon>
        <taxon>Oscillatoriales</taxon>
    </lineage>
</organism>
<dbReference type="CDD" id="cd13401">
    <property type="entry name" value="Slt70-like"/>
    <property type="match status" value="1"/>
</dbReference>
<evidence type="ECO:0000256" key="1">
    <source>
        <dbReference type="ARBA" id="ARBA00007734"/>
    </source>
</evidence>
<dbReference type="SUPFAM" id="SSF53955">
    <property type="entry name" value="Lysozyme-like"/>
    <property type="match status" value="1"/>
</dbReference>
<name>A0A7C3KGT3_9CYAN</name>
<dbReference type="InterPro" id="IPR008258">
    <property type="entry name" value="Transglycosylase_SLT_dom_1"/>
</dbReference>
<dbReference type="PANTHER" id="PTHR37423">
    <property type="entry name" value="SOLUBLE LYTIC MUREIN TRANSGLYCOSYLASE-RELATED"/>
    <property type="match status" value="1"/>
</dbReference>
<dbReference type="Pfam" id="PF01464">
    <property type="entry name" value="SLT"/>
    <property type="match status" value="1"/>
</dbReference>
<dbReference type="SUPFAM" id="SSF48435">
    <property type="entry name" value="Bacterial muramidases"/>
    <property type="match status" value="1"/>
</dbReference>
<dbReference type="GO" id="GO:0042597">
    <property type="term" value="C:periplasmic space"/>
    <property type="evidence" value="ECO:0007669"/>
    <property type="project" value="InterPro"/>
</dbReference>
<accession>A0A7C3KGT3</accession>
<dbReference type="InterPro" id="IPR008939">
    <property type="entry name" value="Lytic_TGlycosylase_superhlx_U"/>
</dbReference>
<dbReference type="GO" id="GO:0004553">
    <property type="term" value="F:hydrolase activity, hydrolyzing O-glycosyl compounds"/>
    <property type="evidence" value="ECO:0007669"/>
    <property type="project" value="InterPro"/>
</dbReference>
<evidence type="ECO:0000259" key="3">
    <source>
        <dbReference type="Pfam" id="PF01464"/>
    </source>
</evidence>
<dbReference type="GO" id="GO:0008933">
    <property type="term" value="F:peptidoglycan lytic transglycosylase activity"/>
    <property type="evidence" value="ECO:0007669"/>
    <property type="project" value="InterPro"/>
</dbReference>
<dbReference type="InterPro" id="IPR019734">
    <property type="entry name" value="TPR_rpt"/>
</dbReference>
<evidence type="ECO:0000313" key="4">
    <source>
        <dbReference type="EMBL" id="HFM99930.1"/>
    </source>
</evidence>
<dbReference type="GO" id="GO:0016020">
    <property type="term" value="C:membrane"/>
    <property type="evidence" value="ECO:0007669"/>
    <property type="project" value="InterPro"/>
</dbReference>
<dbReference type="AlphaFoldDB" id="A0A7C3KGT3"/>
<keyword evidence="2" id="KW-0732">Signal</keyword>
<evidence type="ECO:0000256" key="2">
    <source>
        <dbReference type="ARBA" id="ARBA00022729"/>
    </source>
</evidence>
<feature type="domain" description="Transglycosylase SLT" evidence="3">
    <location>
        <begin position="558"/>
        <end position="667"/>
    </location>
</feature>
<dbReference type="GO" id="GO:0000270">
    <property type="term" value="P:peptidoglycan metabolic process"/>
    <property type="evidence" value="ECO:0007669"/>
    <property type="project" value="InterPro"/>
</dbReference>
<dbReference type="EMBL" id="DSRU01000277">
    <property type="protein sequence ID" value="HFM99930.1"/>
    <property type="molecule type" value="Genomic_DNA"/>
</dbReference>
<dbReference type="InterPro" id="IPR023346">
    <property type="entry name" value="Lysozyme-like_dom_sf"/>
</dbReference>
<dbReference type="PANTHER" id="PTHR37423:SF5">
    <property type="entry name" value="SOLUBLE LYTIC MUREIN TRANSGLYCOSYLASE"/>
    <property type="match status" value="1"/>
</dbReference>
<dbReference type="InterPro" id="IPR000189">
    <property type="entry name" value="Transglyc_AS"/>
</dbReference>
<proteinExistence type="inferred from homology"/>
<dbReference type="PROSITE" id="PS00922">
    <property type="entry name" value="TRANSGLYCOSYLASE"/>
    <property type="match status" value="1"/>
</dbReference>
<dbReference type="InterPro" id="IPR011990">
    <property type="entry name" value="TPR-like_helical_dom_sf"/>
</dbReference>
<comment type="caution">
    <text evidence="4">The sequence shown here is derived from an EMBL/GenBank/DDBJ whole genome shotgun (WGS) entry which is preliminary data.</text>
</comment>